<evidence type="ECO:0000256" key="2">
    <source>
        <dbReference type="SAM" id="MobiDB-lite"/>
    </source>
</evidence>
<feature type="region of interest" description="Disordered" evidence="2">
    <location>
        <begin position="1"/>
        <end position="24"/>
    </location>
</feature>
<reference evidence="5" key="1">
    <citation type="journal article" date="2015" name="PLoS Genet.">
        <title>Genome Sequence and Transcriptome Analyses of Chrysochromulina tobin: Metabolic Tools for Enhanced Algal Fitness in the Prominent Order Prymnesiales (Haptophyceae).</title>
        <authorList>
            <person name="Hovde B.T."/>
            <person name="Deodato C.R."/>
            <person name="Hunsperger H.M."/>
            <person name="Ryken S.A."/>
            <person name="Yost W."/>
            <person name="Jha R.K."/>
            <person name="Patterson J."/>
            <person name="Monnat R.J. Jr."/>
            <person name="Barlow S.B."/>
            <person name="Starkenburg S.R."/>
            <person name="Cattolico R.A."/>
        </authorList>
    </citation>
    <scope>NUCLEOTIDE SEQUENCE</scope>
    <source>
        <strain evidence="5">CCMP291</strain>
    </source>
</reference>
<dbReference type="EMBL" id="JWZX01003066">
    <property type="protein sequence ID" value="KOO24688.1"/>
    <property type="molecule type" value="Genomic_DNA"/>
</dbReference>
<evidence type="ECO:0000313" key="4">
    <source>
        <dbReference type="EMBL" id="KOO24688.1"/>
    </source>
</evidence>
<dbReference type="Proteomes" id="UP000037460">
    <property type="component" value="Unassembled WGS sequence"/>
</dbReference>
<protein>
    <recommendedName>
        <fullName evidence="3">C2 NT-type domain-containing protein</fullName>
    </recommendedName>
</protein>
<proteinExistence type="predicted"/>
<name>A0A0M0JEM0_9EUKA</name>
<feature type="compositionally biased region" description="Low complexity" evidence="2">
    <location>
        <begin position="110"/>
        <end position="123"/>
    </location>
</feature>
<keyword evidence="5" id="KW-1185">Reference proteome</keyword>
<organism evidence="4 5">
    <name type="scientific">Chrysochromulina tobinii</name>
    <dbReference type="NCBI Taxonomy" id="1460289"/>
    <lineage>
        <taxon>Eukaryota</taxon>
        <taxon>Haptista</taxon>
        <taxon>Haptophyta</taxon>
        <taxon>Prymnesiophyceae</taxon>
        <taxon>Prymnesiales</taxon>
        <taxon>Chrysochromulinaceae</taxon>
        <taxon>Chrysochromulina</taxon>
    </lineage>
</organism>
<evidence type="ECO:0000259" key="3">
    <source>
        <dbReference type="PROSITE" id="PS51840"/>
    </source>
</evidence>
<sequence>MYKNAKTGAFESKSASFSLREEGADGKEKKIGSAAIDLSSYATSDKTSERVELGFLNGKIRLHLTLTTHWLKSMNASIDDDDDSMSSSGMSSALGGKSDEDHDLDVSQWTGTGSSSGAANSSNFAVPRGGGGGASAVALPLVGPRTERELTDAMRTTAIEARWNQEAERAERADLLEQAQAELAQVRTLYAASQKELKTIRAQAERLGSENRVLRRAQRGGKRDEVILQLETELYQEHHERADMEENLSRAFRSVLDDAHSRITLLTAERDRLLVALEEATGKKGGFALRK</sequence>
<accession>A0A0M0JEM0</accession>
<dbReference type="PROSITE" id="PS51840">
    <property type="entry name" value="C2_NT"/>
    <property type="match status" value="1"/>
</dbReference>
<evidence type="ECO:0000313" key="5">
    <source>
        <dbReference type="Proteomes" id="UP000037460"/>
    </source>
</evidence>
<evidence type="ECO:0000256" key="1">
    <source>
        <dbReference type="SAM" id="Coils"/>
    </source>
</evidence>
<feature type="domain" description="C2 NT-type" evidence="3">
    <location>
        <begin position="1"/>
        <end position="70"/>
    </location>
</feature>
<feature type="coiled-coil region" evidence="1">
    <location>
        <begin position="176"/>
        <end position="210"/>
    </location>
</feature>
<keyword evidence="1" id="KW-0175">Coiled coil</keyword>
<feature type="region of interest" description="Disordered" evidence="2">
    <location>
        <begin position="77"/>
        <end position="127"/>
    </location>
</feature>
<gene>
    <name evidence="4" type="ORF">Ctob_007951</name>
</gene>
<dbReference type="Pfam" id="PF10358">
    <property type="entry name" value="NT-C2"/>
    <property type="match status" value="1"/>
</dbReference>
<dbReference type="InterPro" id="IPR019448">
    <property type="entry name" value="NT-C2"/>
</dbReference>
<dbReference type="AlphaFoldDB" id="A0A0M0JEM0"/>
<comment type="caution">
    <text evidence="4">The sequence shown here is derived from an EMBL/GenBank/DDBJ whole genome shotgun (WGS) entry which is preliminary data.</text>
</comment>